<organism evidence="2 3">
    <name type="scientific">Auricularia subglabra (strain TFB-10046 / SS5)</name>
    <name type="common">White-rot fungus</name>
    <name type="synonym">Auricularia delicata (strain TFB10046)</name>
    <dbReference type="NCBI Taxonomy" id="717982"/>
    <lineage>
        <taxon>Eukaryota</taxon>
        <taxon>Fungi</taxon>
        <taxon>Dikarya</taxon>
        <taxon>Basidiomycota</taxon>
        <taxon>Agaricomycotina</taxon>
        <taxon>Agaricomycetes</taxon>
        <taxon>Auriculariales</taxon>
        <taxon>Auriculariaceae</taxon>
        <taxon>Auricularia</taxon>
    </lineage>
</organism>
<sequence length="319" mass="35144">MCRGIPGPQLSHHYDCPHRTMCNAFVTAVPDIPHRELERIIRALYVGDLPLARHLMVETYHFLHPRLQNKISALAILYFVRLEVDAAPPEGACVCCAVERVLKAAGLDTDIYCCTHAHVTVPLCTLGQIKKTMQRLESKAARNPPRQRSVSPAASPYHSDDSESSQGGRVRSNRRTATRSPYARPTRRGFPPRTEYDYMLPPRFPEPEVDALTASLNSYNPFVAEPAPTPAPVPEVVLTAQLGGYTPFAVEPAPIPAPPPPPMYDMQHLVDDLAGYQISADEPASVNYDFDLSAVIGKFARQSLDAPPAWPSLLADYGN</sequence>
<dbReference type="Proteomes" id="UP000006514">
    <property type="component" value="Unassembled WGS sequence"/>
</dbReference>
<evidence type="ECO:0000256" key="1">
    <source>
        <dbReference type="SAM" id="MobiDB-lite"/>
    </source>
</evidence>
<proteinExistence type="predicted"/>
<dbReference type="AlphaFoldDB" id="J0DAT6"/>
<gene>
    <name evidence="2" type="ORF">AURDEDRAFT_116712</name>
</gene>
<reference evidence="3" key="1">
    <citation type="journal article" date="2012" name="Science">
        <title>The Paleozoic origin of enzymatic lignin decomposition reconstructed from 31 fungal genomes.</title>
        <authorList>
            <person name="Floudas D."/>
            <person name="Binder M."/>
            <person name="Riley R."/>
            <person name="Barry K."/>
            <person name="Blanchette R.A."/>
            <person name="Henrissat B."/>
            <person name="Martinez A.T."/>
            <person name="Otillar R."/>
            <person name="Spatafora J.W."/>
            <person name="Yadav J.S."/>
            <person name="Aerts A."/>
            <person name="Benoit I."/>
            <person name="Boyd A."/>
            <person name="Carlson A."/>
            <person name="Copeland A."/>
            <person name="Coutinho P.M."/>
            <person name="de Vries R.P."/>
            <person name="Ferreira P."/>
            <person name="Findley K."/>
            <person name="Foster B."/>
            <person name="Gaskell J."/>
            <person name="Glotzer D."/>
            <person name="Gorecki P."/>
            <person name="Heitman J."/>
            <person name="Hesse C."/>
            <person name="Hori C."/>
            <person name="Igarashi K."/>
            <person name="Jurgens J.A."/>
            <person name="Kallen N."/>
            <person name="Kersten P."/>
            <person name="Kohler A."/>
            <person name="Kuees U."/>
            <person name="Kumar T.K.A."/>
            <person name="Kuo A."/>
            <person name="LaButti K."/>
            <person name="Larrondo L.F."/>
            <person name="Lindquist E."/>
            <person name="Ling A."/>
            <person name="Lombard V."/>
            <person name="Lucas S."/>
            <person name="Lundell T."/>
            <person name="Martin R."/>
            <person name="McLaughlin D.J."/>
            <person name="Morgenstern I."/>
            <person name="Morin E."/>
            <person name="Murat C."/>
            <person name="Nagy L.G."/>
            <person name="Nolan M."/>
            <person name="Ohm R.A."/>
            <person name="Patyshakuliyeva A."/>
            <person name="Rokas A."/>
            <person name="Ruiz-Duenas F.J."/>
            <person name="Sabat G."/>
            <person name="Salamov A."/>
            <person name="Samejima M."/>
            <person name="Schmutz J."/>
            <person name="Slot J.C."/>
            <person name="St John F."/>
            <person name="Stenlid J."/>
            <person name="Sun H."/>
            <person name="Sun S."/>
            <person name="Syed K."/>
            <person name="Tsang A."/>
            <person name="Wiebenga A."/>
            <person name="Young D."/>
            <person name="Pisabarro A."/>
            <person name="Eastwood D.C."/>
            <person name="Martin F."/>
            <person name="Cullen D."/>
            <person name="Grigoriev I.V."/>
            <person name="Hibbett D.S."/>
        </authorList>
    </citation>
    <scope>NUCLEOTIDE SEQUENCE [LARGE SCALE GENOMIC DNA]</scope>
    <source>
        <strain evidence="3">TFB10046</strain>
    </source>
</reference>
<feature type="region of interest" description="Disordered" evidence="1">
    <location>
        <begin position="135"/>
        <end position="196"/>
    </location>
</feature>
<evidence type="ECO:0000313" key="2">
    <source>
        <dbReference type="EMBL" id="EJD37600.1"/>
    </source>
</evidence>
<dbReference type="KEGG" id="adl:AURDEDRAFT_116712"/>
<keyword evidence="3" id="KW-1185">Reference proteome</keyword>
<accession>J0DAT6</accession>
<dbReference type="InParanoid" id="J0DAT6"/>
<name>J0DAT6_AURST</name>
<protein>
    <submittedName>
        <fullName evidence="2">Uncharacterized protein</fullName>
    </submittedName>
</protein>
<evidence type="ECO:0000313" key="3">
    <source>
        <dbReference type="Proteomes" id="UP000006514"/>
    </source>
</evidence>
<dbReference type="EMBL" id="JH687837">
    <property type="protein sequence ID" value="EJD37600.1"/>
    <property type="molecule type" value="Genomic_DNA"/>
</dbReference>